<dbReference type="OrthoDB" id="263553at2759"/>
<feature type="compositionally biased region" description="Polar residues" evidence="2">
    <location>
        <begin position="9"/>
        <end position="23"/>
    </location>
</feature>
<feature type="compositionally biased region" description="Basic and acidic residues" evidence="2">
    <location>
        <begin position="458"/>
        <end position="470"/>
    </location>
</feature>
<keyword evidence="4" id="KW-1185">Reference proteome</keyword>
<dbReference type="EMBL" id="MKKU01000082">
    <property type="protein sequence ID" value="RNF25592.1"/>
    <property type="molecule type" value="Genomic_DNA"/>
</dbReference>
<dbReference type="AlphaFoldDB" id="A0A422Q6L0"/>
<name>A0A422Q6L0_9TRYP</name>
<protein>
    <submittedName>
        <fullName evidence="3">Uncharacterized protein</fullName>
    </submittedName>
</protein>
<dbReference type="RefSeq" id="XP_029230798.1">
    <property type="nucleotide sequence ID" value="XM_029369114.1"/>
</dbReference>
<dbReference type="Proteomes" id="UP000284403">
    <property type="component" value="Unassembled WGS sequence"/>
</dbReference>
<evidence type="ECO:0000256" key="1">
    <source>
        <dbReference type="SAM" id="Coils"/>
    </source>
</evidence>
<feature type="compositionally biased region" description="Polar residues" evidence="2">
    <location>
        <begin position="417"/>
        <end position="436"/>
    </location>
</feature>
<organism evidence="3 4">
    <name type="scientific">Trypanosoma conorhini</name>
    <dbReference type="NCBI Taxonomy" id="83891"/>
    <lineage>
        <taxon>Eukaryota</taxon>
        <taxon>Discoba</taxon>
        <taxon>Euglenozoa</taxon>
        <taxon>Kinetoplastea</taxon>
        <taxon>Metakinetoplastina</taxon>
        <taxon>Trypanosomatida</taxon>
        <taxon>Trypanosomatidae</taxon>
        <taxon>Trypanosoma</taxon>
    </lineage>
</organism>
<feature type="region of interest" description="Disordered" evidence="2">
    <location>
        <begin position="407"/>
        <end position="501"/>
    </location>
</feature>
<feature type="compositionally biased region" description="Low complexity" evidence="2">
    <location>
        <begin position="37"/>
        <end position="62"/>
    </location>
</feature>
<accession>A0A422Q6L0</accession>
<feature type="compositionally biased region" description="Polar residues" evidence="2">
    <location>
        <begin position="472"/>
        <end position="482"/>
    </location>
</feature>
<sequence>MYAGKRFTSPFSSMPPHSQSTLTGERGRQRMAGAAISAASYSQPRRPAASRAASSNAWSAAAWGGMSEPHTERRRAASSGGRQRGGYSRKANIHPVGGIASDARRASFTKGMGFLPDGNSYMASSTSIPNSYSQQSSNENGYQVRHLLSELVEISQALAAYLQDGSPPRMQQPQQASPRSVNGGAKSGPHSQQQATLKAQEIERIVKRVESHFAAKIASMEQREKEQAAVIAELRKELRRYLQQEGPISTTLPAGKNRDLGTSSRPDLHPAGAAYGARTTTTTTATTSNGAAGDVHSEQVTEVEHLRCMLQEEKRQRLFVEEQTQSLSEQHGRVVMTLERRLQKQEEQLRELIASLDHRAQFAPPSPNSRSPAASQLSHAAAVTSPRLSLRQQLTQHEQAQRAFDTYHQNPRGAHGLNTSTRDTLSADNSRMNPNRDTGAALDGDDFLVDLGLAEPKPGMRTESDPHKSGQEAVTSSLLKQSPPQPKSREQYQEQQRSQQQLYSVKHATNVMDADATKAAAEVDDIAAFLDNITQELESIDALGQESEGEI</sequence>
<feature type="coiled-coil region" evidence="1">
    <location>
        <begin position="310"/>
        <end position="359"/>
    </location>
</feature>
<gene>
    <name evidence="3" type="ORF">Tco025E_02181</name>
</gene>
<feature type="region of interest" description="Disordered" evidence="2">
    <location>
        <begin position="165"/>
        <end position="194"/>
    </location>
</feature>
<keyword evidence="1" id="KW-0175">Coiled coil</keyword>
<evidence type="ECO:0000313" key="4">
    <source>
        <dbReference type="Proteomes" id="UP000284403"/>
    </source>
</evidence>
<proteinExistence type="predicted"/>
<feature type="coiled-coil region" evidence="1">
    <location>
        <begin position="217"/>
        <end position="244"/>
    </location>
</feature>
<evidence type="ECO:0000256" key="2">
    <source>
        <dbReference type="SAM" id="MobiDB-lite"/>
    </source>
</evidence>
<comment type="caution">
    <text evidence="3">The sequence shown here is derived from an EMBL/GenBank/DDBJ whole genome shotgun (WGS) entry which is preliminary data.</text>
</comment>
<feature type="compositionally biased region" description="Low complexity" evidence="2">
    <location>
        <begin position="77"/>
        <end position="89"/>
    </location>
</feature>
<feature type="region of interest" description="Disordered" evidence="2">
    <location>
        <begin position="245"/>
        <end position="274"/>
    </location>
</feature>
<reference evidence="3 4" key="1">
    <citation type="journal article" date="2018" name="BMC Genomics">
        <title>Genomic comparison of Trypanosoma conorhini and Trypanosoma rangeli to Trypanosoma cruzi strains of high and low virulence.</title>
        <authorList>
            <person name="Bradwell K.R."/>
            <person name="Koparde V.N."/>
            <person name="Matveyev A.V."/>
            <person name="Serrano M.G."/>
            <person name="Alves J.M."/>
            <person name="Parikh H."/>
            <person name="Huang B."/>
            <person name="Lee V."/>
            <person name="Espinosa-Alvarez O."/>
            <person name="Ortiz P.A."/>
            <person name="Costa-Martins A.G."/>
            <person name="Teixeira M.M."/>
            <person name="Buck G.A."/>
        </authorList>
    </citation>
    <scope>NUCLEOTIDE SEQUENCE [LARGE SCALE GENOMIC DNA]</scope>
    <source>
        <strain evidence="3 4">025E</strain>
    </source>
</reference>
<feature type="compositionally biased region" description="Polar residues" evidence="2">
    <location>
        <begin position="169"/>
        <end position="180"/>
    </location>
</feature>
<dbReference type="GeneID" id="40315792"/>
<feature type="region of interest" description="Disordered" evidence="2">
    <location>
        <begin position="361"/>
        <end position="386"/>
    </location>
</feature>
<evidence type="ECO:0000313" key="3">
    <source>
        <dbReference type="EMBL" id="RNF25592.1"/>
    </source>
</evidence>
<feature type="region of interest" description="Disordered" evidence="2">
    <location>
        <begin position="1"/>
        <end position="98"/>
    </location>
</feature>